<keyword evidence="8" id="KW-0112">Calmodulin-binding</keyword>
<protein>
    <recommendedName>
        <fullName evidence="3">Tumor necrosis factor receptor superfamily member 6</fullName>
    </recommendedName>
    <alternativeName>
        <fullName evidence="14">Apo-1 antigen</fullName>
    </alternativeName>
    <alternativeName>
        <fullName evidence="15">Apoptosis-mediating surface antigen FAS</fullName>
    </alternativeName>
    <alternativeName>
        <fullName evidence="13">FASLG receptor</fullName>
    </alternativeName>
</protein>
<dbReference type="STRING" id="7897.ENSLACP00000018596"/>
<feature type="domain" description="TNFR-Cys" evidence="19">
    <location>
        <begin position="75"/>
        <end position="117"/>
    </location>
</feature>
<evidence type="ECO:0000313" key="21">
    <source>
        <dbReference type="Proteomes" id="UP000008672"/>
    </source>
</evidence>
<dbReference type="PROSITE" id="PS50017">
    <property type="entry name" value="DEATH_DOMAIN"/>
    <property type="match status" value="1"/>
</dbReference>
<dbReference type="SMART" id="SM00005">
    <property type="entry name" value="DEATH"/>
    <property type="match status" value="1"/>
</dbReference>
<feature type="transmembrane region" description="Helical" evidence="17">
    <location>
        <begin position="152"/>
        <end position="175"/>
    </location>
</feature>
<evidence type="ECO:0000256" key="10">
    <source>
        <dbReference type="ARBA" id="ARBA00023157"/>
    </source>
</evidence>
<evidence type="ECO:0000256" key="16">
    <source>
        <dbReference type="PROSITE-ProRule" id="PRU00206"/>
    </source>
</evidence>
<dbReference type="SUPFAM" id="SSF57586">
    <property type="entry name" value="TNF receptor-like"/>
    <property type="match status" value="1"/>
</dbReference>
<keyword evidence="10 16" id="KW-1015">Disulfide bond</keyword>
<organism evidence="20 21">
    <name type="scientific">Latimeria chalumnae</name>
    <name type="common">Coelacanth</name>
    <dbReference type="NCBI Taxonomy" id="7897"/>
    <lineage>
        <taxon>Eukaryota</taxon>
        <taxon>Metazoa</taxon>
        <taxon>Chordata</taxon>
        <taxon>Craniata</taxon>
        <taxon>Vertebrata</taxon>
        <taxon>Euteleostomi</taxon>
        <taxon>Coelacanthiformes</taxon>
        <taxon>Coelacanthidae</taxon>
        <taxon>Latimeria</taxon>
    </lineage>
</organism>
<keyword evidence="12" id="KW-0449">Lipoprotein</keyword>
<dbReference type="Gene3D" id="1.10.533.10">
    <property type="entry name" value="Death Domain, Fas"/>
    <property type="match status" value="1"/>
</dbReference>
<evidence type="ECO:0000256" key="8">
    <source>
        <dbReference type="ARBA" id="ARBA00022860"/>
    </source>
</evidence>
<evidence type="ECO:0000256" key="7">
    <source>
        <dbReference type="ARBA" id="ARBA00022737"/>
    </source>
</evidence>
<dbReference type="Pfam" id="PF00020">
    <property type="entry name" value="TNFR_c6"/>
    <property type="match status" value="1"/>
</dbReference>
<sequence length="384" mass="43073">DQEVKHCCKLCPAGHYKVAPCRTENTSPTCEKCTSGTYLSFPNYENKCLRCSFCDSGVFEIVLKNCTATNNVECGCPQGRYQDCAEQSCAPVSCQECRKCVNRTERTPCSTRRNTECGECLSGFYEYRRECRSCSEFFLRAVSLLIRPPPTLLIYFWLLPGSILISVLFPLVSYLKYANCMVTMLHNLMLCCCFAMINPRAQVGTGEAPWLSSSSSSSSFSFVSEACGFGPGIIRKKISVSGRAGAWKVLEVFPTNKSGGERAVHSISARHTSSVQRKMPDGNTYTDLGPRSLPHFLQGNAVYKIIDVIPAKRWKEFMRTLELADSEIDCVELEVLGFREQQYEMLKRWNQQNNGTLDLMYSALERMNLSGCAEQLKARLENNG</sequence>
<feature type="domain" description="TNFR-Cys" evidence="19">
    <location>
        <begin position="32"/>
        <end position="74"/>
    </location>
</feature>
<dbReference type="InterPro" id="IPR011029">
    <property type="entry name" value="DEATH-like_dom_sf"/>
</dbReference>
<comment type="subcellular location">
    <subcellularLocation>
        <location evidence="1">Cell membrane</location>
        <topology evidence="1">Single-pass type I membrane protein</topology>
    </subcellularLocation>
    <subcellularLocation>
        <location evidence="2">Membrane raft</location>
    </subcellularLocation>
</comment>
<dbReference type="InParanoid" id="H3B9M5"/>
<evidence type="ECO:0000256" key="3">
    <source>
        <dbReference type="ARBA" id="ARBA00015761"/>
    </source>
</evidence>
<dbReference type="SUPFAM" id="SSF47986">
    <property type="entry name" value="DEATH domain"/>
    <property type="match status" value="1"/>
</dbReference>
<reference evidence="21" key="1">
    <citation type="submission" date="2011-08" db="EMBL/GenBank/DDBJ databases">
        <title>The draft genome of Latimeria chalumnae.</title>
        <authorList>
            <person name="Di Palma F."/>
            <person name="Alfoldi J."/>
            <person name="Johnson J."/>
            <person name="Berlin A."/>
            <person name="Gnerre S."/>
            <person name="Jaffe D."/>
            <person name="MacCallum I."/>
            <person name="Young S."/>
            <person name="Walker B.J."/>
            <person name="Lander E."/>
            <person name="Lindblad-Toh K."/>
        </authorList>
    </citation>
    <scope>NUCLEOTIDE SEQUENCE [LARGE SCALE GENOMIC DNA]</scope>
    <source>
        <strain evidence="21">Wild caught</strain>
    </source>
</reference>
<feature type="disulfide bond" evidence="16">
    <location>
        <begin position="33"/>
        <end position="48"/>
    </location>
</feature>
<feature type="repeat" description="TNFR-Cys" evidence="16">
    <location>
        <begin position="32"/>
        <end position="74"/>
    </location>
</feature>
<dbReference type="SMART" id="SM00208">
    <property type="entry name" value="TNFR"/>
    <property type="match status" value="1"/>
</dbReference>
<dbReference type="GeneTree" id="ENSGT00940000161888"/>
<dbReference type="Ensembl" id="ENSLACT00000018729.1">
    <property type="protein sequence ID" value="ENSLACP00000018596.1"/>
    <property type="gene ID" value="ENSLACG00000016375.1"/>
</dbReference>
<evidence type="ECO:0000256" key="17">
    <source>
        <dbReference type="SAM" id="Phobius"/>
    </source>
</evidence>
<dbReference type="InterPro" id="IPR001368">
    <property type="entry name" value="TNFR/NGFR_Cys_rich_reg"/>
</dbReference>
<keyword evidence="21" id="KW-1185">Reference proteome</keyword>
<evidence type="ECO:0000256" key="1">
    <source>
        <dbReference type="ARBA" id="ARBA00004251"/>
    </source>
</evidence>
<dbReference type="Gene3D" id="2.10.50.10">
    <property type="entry name" value="Tumor Necrosis Factor Receptor, subunit A, domain 2"/>
    <property type="match status" value="2"/>
</dbReference>
<keyword evidence="9" id="KW-0564">Palmitate</keyword>
<feature type="domain" description="Death" evidence="18">
    <location>
        <begin position="299"/>
        <end position="380"/>
    </location>
</feature>
<dbReference type="GO" id="GO:0005516">
    <property type="term" value="F:calmodulin binding"/>
    <property type="evidence" value="ECO:0007669"/>
    <property type="project" value="UniProtKB-KW"/>
</dbReference>
<name>H3B9M5_LATCH</name>
<evidence type="ECO:0000256" key="15">
    <source>
        <dbReference type="ARBA" id="ARBA00032502"/>
    </source>
</evidence>
<evidence type="ECO:0000256" key="12">
    <source>
        <dbReference type="ARBA" id="ARBA00023288"/>
    </source>
</evidence>
<keyword evidence="17" id="KW-0812">Transmembrane</keyword>
<reference evidence="20" key="3">
    <citation type="submission" date="2025-09" db="UniProtKB">
        <authorList>
            <consortium name="Ensembl"/>
        </authorList>
    </citation>
    <scope>IDENTIFICATION</scope>
</reference>
<dbReference type="PROSITE" id="PS50050">
    <property type="entry name" value="TNFR_NGFR_2"/>
    <property type="match status" value="2"/>
</dbReference>
<dbReference type="PANTHER" id="PTHR47220:SF1">
    <property type="entry name" value="TUMOR NECROSIS FACTOR RECEPTOR SUPERFAMILY MEMBER 25"/>
    <property type="match status" value="1"/>
</dbReference>
<evidence type="ECO:0000256" key="6">
    <source>
        <dbReference type="ARBA" id="ARBA00022729"/>
    </source>
</evidence>
<proteinExistence type="predicted"/>
<reference evidence="20" key="2">
    <citation type="submission" date="2025-08" db="UniProtKB">
        <authorList>
            <consortium name="Ensembl"/>
        </authorList>
    </citation>
    <scope>IDENTIFICATION</scope>
</reference>
<keyword evidence="4" id="KW-1003">Cell membrane</keyword>
<evidence type="ECO:0000256" key="4">
    <source>
        <dbReference type="ARBA" id="ARBA00022475"/>
    </source>
</evidence>
<dbReference type="Proteomes" id="UP000008672">
    <property type="component" value="Unassembled WGS sequence"/>
</dbReference>
<dbReference type="GO" id="GO:0007165">
    <property type="term" value="P:signal transduction"/>
    <property type="evidence" value="ECO:0007669"/>
    <property type="project" value="InterPro"/>
</dbReference>
<dbReference type="FunCoup" id="H3B9M5">
    <property type="interactions" value="264"/>
</dbReference>
<keyword evidence="17" id="KW-0472">Membrane</keyword>
<keyword evidence="11" id="KW-0325">Glycoprotein</keyword>
<accession>H3B9M5</accession>
<evidence type="ECO:0000256" key="5">
    <source>
        <dbReference type="ARBA" id="ARBA00022703"/>
    </source>
</evidence>
<dbReference type="OMA" id="GVFWVQV"/>
<dbReference type="Pfam" id="PF00531">
    <property type="entry name" value="Death"/>
    <property type="match status" value="1"/>
</dbReference>
<dbReference type="GO" id="GO:0006955">
    <property type="term" value="P:immune response"/>
    <property type="evidence" value="ECO:0007669"/>
    <property type="project" value="InterPro"/>
</dbReference>
<evidence type="ECO:0000256" key="14">
    <source>
        <dbReference type="ARBA" id="ARBA00032338"/>
    </source>
</evidence>
<dbReference type="GO" id="GO:0004888">
    <property type="term" value="F:transmembrane signaling receptor activity"/>
    <property type="evidence" value="ECO:0007669"/>
    <property type="project" value="InterPro"/>
</dbReference>
<dbReference type="PRINTS" id="PR01680">
    <property type="entry name" value="TNFACTORR6"/>
</dbReference>
<dbReference type="InterPro" id="IPR008063">
    <property type="entry name" value="Fas_rcpt"/>
</dbReference>
<keyword evidence="5" id="KW-0053">Apoptosis</keyword>
<dbReference type="eggNOG" id="ENOG502S19V">
    <property type="taxonomic scope" value="Eukaryota"/>
</dbReference>
<evidence type="ECO:0000256" key="9">
    <source>
        <dbReference type="ARBA" id="ARBA00023139"/>
    </source>
</evidence>
<dbReference type="EMBL" id="AFYH01055099">
    <property type="status" value="NOT_ANNOTATED_CDS"/>
    <property type="molecule type" value="Genomic_DNA"/>
</dbReference>
<feature type="repeat" description="TNFR-Cys" evidence="16">
    <location>
        <begin position="75"/>
        <end position="117"/>
    </location>
</feature>
<dbReference type="GO" id="GO:0006915">
    <property type="term" value="P:apoptotic process"/>
    <property type="evidence" value="ECO:0007669"/>
    <property type="project" value="UniProtKB-KW"/>
</dbReference>
<dbReference type="InterPro" id="IPR022329">
    <property type="entry name" value="TNFR_25"/>
</dbReference>
<dbReference type="PANTHER" id="PTHR47220">
    <property type="entry name" value="TUMOR NECROSIS FACTOR RECEPTOR SUPERFAMILY MEMBER 25"/>
    <property type="match status" value="1"/>
</dbReference>
<evidence type="ECO:0000256" key="2">
    <source>
        <dbReference type="ARBA" id="ARBA00004285"/>
    </source>
</evidence>
<evidence type="ECO:0000256" key="13">
    <source>
        <dbReference type="ARBA" id="ARBA00030181"/>
    </source>
</evidence>
<gene>
    <name evidence="20" type="primary">TNFRSF25</name>
</gene>
<comment type="caution">
    <text evidence="16">Lacks conserved residue(s) required for the propagation of feature annotation.</text>
</comment>
<evidence type="ECO:0000259" key="19">
    <source>
        <dbReference type="PROSITE" id="PS50050"/>
    </source>
</evidence>
<dbReference type="AlphaFoldDB" id="H3B9M5"/>
<dbReference type="GO" id="GO:0045121">
    <property type="term" value="C:membrane raft"/>
    <property type="evidence" value="ECO:0007669"/>
    <property type="project" value="UniProtKB-SubCell"/>
</dbReference>
<dbReference type="HOGENOM" id="CLU_053353_0_0_1"/>
<evidence type="ECO:0000313" key="20">
    <source>
        <dbReference type="Ensembl" id="ENSLACP00000018596.1"/>
    </source>
</evidence>
<dbReference type="GO" id="GO:0005886">
    <property type="term" value="C:plasma membrane"/>
    <property type="evidence" value="ECO:0007669"/>
    <property type="project" value="UniProtKB-SubCell"/>
</dbReference>
<evidence type="ECO:0000256" key="11">
    <source>
        <dbReference type="ARBA" id="ARBA00023180"/>
    </source>
</evidence>
<dbReference type="InterPro" id="IPR000488">
    <property type="entry name" value="Death_dom"/>
</dbReference>
<keyword evidence="17" id="KW-1133">Transmembrane helix</keyword>
<keyword evidence="7" id="KW-0677">Repeat</keyword>
<evidence type="ECO:0000259" key="18">
    <source>
        <dbReference type="PROSITE" id="PS50017"/>
    </source>
</evidence>
<keyword evidence="6" id="KW-0732">Signal</keyword>